<keyword evidence="3" id="KW-1185">Reference proteome</keyword>
<proteinExistence type="predicted"/>
<feature type="region of interest" description="Disordered" evidence="1">
    <location>
        <begin position="46"/>
        <end position="98"/>
    </location>
</feature>
<dbReference type="RefSeq" id="XP_056068296.1">
    <property type="nucleotide sequence ID" value="XM_056216740.1"/>
</dbReference>
<evidence type="ECO:0000313" key="2">
    <source>
        <dbReference type="EMBL" id="KAJ4349366.1"/>
    </source>
</evidence>
<evidence type="ECO:0000313" key="3">
    <source>
        <dbReference type="Proteomes" id="UP001140513"/>
    </source>
</evidence>
<name>A0A9W8XH99_9PLEO</name>
<dbReference type="GeneID" id="80911510"/>
<dbReference type="Proteomes" id="UP001140513">
    <property type="component" value="Unassembled WGS sequence"/>
</dbReference>
<feature type="compositionally biased region" description="Polar residues" evidence="1">
    <location>
        <begin position="175"/>
        <end position="186"/>
    </location>
</feature>
<reference evidence="2" key="1">
    <citation type="submission" date="2022-10" db="EMBL/GenBank/DDBJ databases">
        <title>Tapping the CABI collections for fungal endophytes: first genome assemblies for Collariella, Neodidymelliopsis, Ascochyta clinopodiicola, Didymella pomorum, Didymosphaeria variabile, Neocosmospora piperis and Neocucurbitaria cava.</title>
        <authorList>
            <person name="Hill R."/>
        </authorList>
    </citation>
    <scope>NUCLEOTIDE SEQUENCE</scope>
    <source>
        <strain evidence="2">IMI 356815</strain>
    </source>
</reference>
<evidence type="ECO:0000256" key="1">
    <source>
        <dbReference type="SAM" id="MobiDB-lite"/>
    </source>
</evidence>
<sequence>MAPHDAPFPGLEARQLRDALSYFATKDPNWTIRDLEIRLSALLDSSPPGYDRRLQARNARESREDDNDGDDEYEVDREDPFATLSSTPRCSSPELLPASSQTFSDELDHALSPDPIQLVKGSDGIRNKPPWPHGNSIIGGIPLADVQRSIHAAMPSQTLIQEARIKQQKRDKTTSAKQPSSPSNKGSPRPWPMSPSIPTDKPDFPSSDPRRPHLKHAMTVPLSSSYFRSLSAHRDHTDSPQRTHTRLHKQRARRSAPSESAPFETYPDSNTERGRPRLRKGSSAPEAAWQYVNHVETSSVGAEAAAVAASAAKKMRAVEGISKAKWTKAEARRRRRAVIIDGIRSLIHEHEMDDEMLSRLG</sequence>
<protein>
    <submittedName>
        <fullName evidence="2">Uncharacterized protein</fullName>
    </submittedName>
</protein>
<feature type="region of interest" description="Disordered" evidence="1">
    <location>
        <begin position="114"/>
        <end position="133"/>
    </location>
</feature>
<feature type="region of interest" description="Disordered" evidence="1">
    <location>
        <begin position="165"/>
        <end position="282"/>
    </location>
</feature>
<feature type="compositionally biased region" description="Basic and acidic residues" evidence="1">
    <location>
        <begin position="165"/>
        <end position="174"/>
    </location>
</feature>
<accession>A0A9W8XH99</accession>
<dbReference type="EMBL" id="JAPEUX010000006">
    <property type="protein sequence ID" value="KAJ4349366.1"/>
    <property type="molecule type" value="Genomic_DNA"/>
</dbReference>
<comment type="caution">
    <text evidence="2">The sequence shown here is derived from an EMBL/GenBank/DDBJ whole genome shotgun (WGS) entry which is preliminary data.</text>
</comment>
<feature type="compositionally biased region" description="Acidic residues" evidence="1">
    <location>
        <begin position="64"/>
        <end position="77"/>
    </location>
</feature>
<organism evidence="2 3">
    <name type="scientific">Didymosphaeria variabile</name>
    <dbReference type="NCBI Taxonomy" id="1932322"/>
    <lineage>
        <taxon>Eukaryota</taxon>
        <taxon>Fungi</taxon>
        <taxon>Dikarya</taxon>
        <taxon>Ascomycota</taxon>
        <taxon>Pezizomycotina</taxon>
        <taxon>Dothideomycetes</taxon>
        <taxon>Pleosporomycetidae</taxon>
        <taxon>Pleosporales</taxon>
        <taxon>Massarineae</taxon>
        <taxon>Didymosphaeriaceae</taxon>
        <taxon>Didymosphaeria</taxon>
    </lineage>
</organism>
<feature type="compositionally biased region" description="Basic and acidic residues" evidence="1">
    <location>
        <begin position="200"/>
        <end position="211"/>
    </location>
</feature>
<feature type="compositionally biased region" description="Basic and acidic residues" evidence="1">
    <location>
        <begin position="50"/>
        <end position="63"/>
    </location>
</feature>
<gene>
    <name evidence="2" type="ORF">N0V89_007980</name>
</gene>
<dbReference type="AlphaFoldDB" id="A0A9W8XH99"/>
<feature type="compositionally biased region" description="Basic residues" evidence="1">
    <location>
        <begin position="243"/>
        <end position="254"/>
    </location>
</feature>
<feature type="compositionally biased region" description="Basic and acidic residues" evidence="1">
    <location>
        <begin position="232"/>
        <end position="241"/>
    </location>
</feature>